<dbReference type="AlphaFoldDB" id="A0A0R3U5C4"/>
<dbReference type="EMBL" id="UXSR01000276">
    <property type="protein sequence ID" value="VDD75914.1"/>
    <property type="molecule type" value="Genomic_DNA"/>
</dbReference>
<evidence type="ECO:0000256" key="1">
    <source>
        <dbReference type="SAM" id="MobiDB-lite"/>
    </source>
</evidence>
<accession>A0A0R3U5C4</accession>
<proteinExistence type="predicted"/>
<dbReference type="OrthoDB" id="6239263at2759"/>
<evidence type="ECO:0000313" key="2">
    <source>
        <dbReference type="EMBL" id="VDD75914.1"/>
    </source>
</evidence>
<feature type="compositionally biased region" description="Pro residues" evidence="1">
    <location>
        <begin position="93"/>
        <end position="102"/>
    </location>
</feature>
<evidence type="ECO:0000313" key="3">
    <source>
        <dbReference type="Proteomes" id="UP000267029"/>
    </source>
</evidence>
<keyword evidence="3" id="KW-1185">Reference proteome</keyword>
<sequence length="123" mass="13697">MGSVSNSNNGTNGNFDHDDEFVVPHMDISCLQNSFAYQRVLEEPWTYIHNWDTLTVTMQQAVMQSFIQELQEIKTGLAYTEGVYVGEAGDTVSPPPPPPPHEVVPDEPASMDSQEQPVRTMCP</sequence>
<protein>
    <submittedName>
        <fullName evidence="2">Uncharacterized protein</fullName>
    </submittedName>
</protein>
<feature type="region of interest" description="Disordered" evidence="1">
    <location>
        <begin position="87"/>
        <end position="123"/>
    </location>
</feature>
<reference evidence="2 3" key="1">
    <citation type="submission" date="2018-10" db="EMBL/GenBank/DDBJ databases">
        <authorList>
            <consortium name="Pathogen Informatics"/>
        </authorList>
    </citation>
    <scope>NUCLEOTIDE SEQUENCE [LARGE SCALE GENOMIC DNA]</scope>
</reference>
<organism evidence="2 3">
    <name type="scientific">Mesocestoides corti</name>
    <name type="common">Flatworm</name>
    <dbReference type="NCBI Taxonomy" id="53468"/>
    <lineage>
        <taxon>Eukaryota</taxon>
        <taxon>Metazoa</taxon>
        <taxon>Spiralia</taxon>
        <taxon>Lophotrochozoa</taxon>
        <taxon>Platyhelminthes</taxon>
        <taxon>Cestoda</taxon>
        <taxon>Eucestoda</taxon>
        <taxon>Cyclophyllidea</taxon>
        <taxon>Mesocestoididae</taxon>
        <taxon>Mesocestoides</taxon>
    </lineage>
</organism>
<dbReference type="Proteomes" id="UP000267029">
    <property type="component" value="Unassembled WGS sequence"/>
</dbReference>
<name>A0A0R3U5C4_MESCO</name>
<gene>
    <name evidence="2" type="ORF">MCOS_LOCUS1917</name>
</gene>